<sequence>MKAKEQGKDTIGQKGTKKIKISKAENRQNHSSLEDKSQSRPVMERSDWRIADLIGHARLTSPNERVHPPTLEGRLCRVNHRSPEAELGAADRARDGHKGKTELDLTPIFGTDH</sequence>
<dbReference type="HOGENOM" id="CLU_2137967_0_0_1"/>
<dbReference type="Gramene" id="PGSC0003DMT400096706">
    <property type="protein sequence ID" value="PGSC0003DMT400096706"/>
    <property type="gene ID" value="PGSC0003DMG400046277"/>
</dbReference>
<feature type="region of interest" description="Disordered" evidence="1">
    <location>
        <begin position="1"/>
        <end position="44"/>
    </location>
</feature>
<feature type="compositionally biased region" description="Basic and acidic residues" evidence="1">
    <location>
        <begin position="22"/>
        <end position="44"/>
    </location>
</feature>
<proteinExistence type="predicted"/>
<protein>
    <submittedName>
        <fullName evidence="2">Uncharacterized protein</fullName>
    </submittedName>
</protein>
<feature type="region of interest" description="Disordered" evidence="1">
    <location>
        <begin position="60"/>
        <end position="113"/>
    </location>
</feature>
<reference evidence="2" key="2">
    <citation type="submission" date="2015-06" db="UniProtKB">
        <authorList>
            <consortium name="EnsemblPlants"/>
        </authorList>
    </citation>
    <scope>IDENTIFICATION</scope>
    <source>
        <strain evidence="2">DM1-3 516 R44</strain>
    </source>
</reference>
<keyword evidence="3" id="KW-1185">Reference proteome</keyword>
<dbReference type="Proteomes" id="UP000011115">
    <property type="component" value="Unassembled WGS sequence"/>
</dbReference>
<dbReference type="PaxDb" id="4113-PGSC0003DMT400096706"/>
<reference evidence="3" key="1">
    <citation type="journal article" date="2011" name="Nature">
        <title>Genome sequence and analysis of the tuber crop potato.</title>
        <authorList>
            <consortium name="The Potato Genome Sequencing Consortium"/>
        </authorList>
    </citation>
    <scope>NUCLEOTIDE SEQUENCE [LARGE SCALE GENOMIC DNA]</scope>
    <source>
        <strain evidence="3">cv. DM1-3 516 R44</strain>
    </source>
</reference>
<evidence type="ECO:0000256" key="1">
    <source>
        <dbReference type="SAM" id="MobiDB-lite"/>
    </source>
</evidence>
<accession>M1DZ25</accession>
<name>M1DZ25_SOLTU</name>
<evidence type="ECO:0000313" key="3">
    <source>
        <dbReference type="Proteomes" id="UP000011115"/>
    </source>
</evidence>
<dbReference type="AlphaFoldDB" id="M1DZ25"/>
<evidence type="ECO:0000313" key="2">
    <source>
        <dbReference type="EnsemblPlants" id="PGSC0003DMT400096706"/>
    </source>
</evidence>
<feature type="compositionally biased region" description="Basic and acidic residues" evidence="1">
    <location>
        <begin position="81"/>
        <end position="103"/>
    </location>
</feature>
<organism evidence="2 3">
    <name type="scientific">Solanum tuberosum</name>
    <name type="common">Potato</name>
    <dbReference type="NCBI Taxonomy" id="4113"/>
    <lineage>
        <taxon>Eukaryota</taxon>
        <taxon>Viridiplantae</taxon>
        <taxon>Streptophyta</taxon>
        <taxon>Embryophyta</taxon>
        <taxon>Tracheophyta</taxon>
        <taxon>Spermatophyta</taxon>
        <taxon>Magnoliopsida</taxon>
        <taxon>eudicotyledons</taxon>
        <taxon>Gunneridae</taxon>
        <taxon>Pentapetalae</taxon>
        <taxon>asterids</taxon>
        <taxon>lamiids</taxon>
        <taxon>Solanales</taxon>
        <taxon>Solanaceae</taxon>
        <taxon>Solanoideae</taxon>
        <taxon>Solaneae</taxon>
        <taxon>Solanum</taxon>
    </lineage>
</organism>
<dbReference type="EnsemblPlants" id="PGSC0003DMT400096706">
    <property type="protein sequence ID" value="PGSC0003DMT400096706"/>
    <property type="gene ID" value="PGSC0003DMG400046277"/>
</dbReference>
<dbReference type="InParanoid" id="M1DZ25"/>